<accession>A0A194PDS0</accession>
<proteinExistence type="predicted"/>
<evidence type="ECO:0000313" key="1">
    <source>
        <dbReference type="EMBL" id="KPI91168.1"/>
    </source>
</evidence>
<protein>
    <submittedName>
        <fullName evidence="1">Uncharacterized protein</fullName>
    </submittedName>
</protein>
<name>A0A194PDS0_PAPXU</name>
<gene>
    <name evidence="1" type="ORF">RR46_14672</name>
</gene>
<sequence length="81" mass="9514">MPSKYDPNALWLALSEYSDGNIFSEYPKLLAELFSQEDAARQEGDTSEAERLVLPSDREWRLQQYFMLVDMQKSLQTERHV</sequence>
<keyword evidence="2" id="KW-1185">Reference proteome</keyword>
<organism evidence="1 2">
    <name type="scientific">Papilio xuthus</name>
    <name type="common">Asian swallowtail butterfly</name>
    <dbReference type="NCBI Taxonomy" id="66420"/>
    <lineage>
        <taxon>Eukaryota</taxon>
        <taxon>Metazoa</taxon>
        <taxon>Ecdysozoa</taxon>
        <taxon>Arthropoda</taxon>
        <taxon>Hexapoda</taxon>
        <taxon>Insecta</taxon>
        <taxon>Pterygota</taxon>
        <taxon>Neoptera</taxon>
        <taxon>Endopterygota</taxon>
        <taxon>Lepidoptera</taxon>
        <taxon>Glossata</taxon>
        <taxon>Ditrysia</taxon>
        <taxon>Papilionoidea</taxon>
        <taxon>Papilionidae</taxon>
        <taxon>Papilioninae</taxon>
        <taxon>Papilio</taxon>
    </lineage>
</organism>
<dbReference type="EMBL" id="KQ459606">
    <property type="protein sequence ID" value="KPI91168.1"/>
    <property type="molecule type" value="Genomic_DNA"/>
</dbReference>
<dbReference type="Proteomes" id="UP000053268">
    <property type="component" value="Unassembled WGS sequence"/>
</dbReference>
<reference evidence="1 2" key="1">
    <citation type="journal article" date="2015" name="Nat. Commun.">
        <title>Outbred genome sequencing and CRISPR/Cas9 gene editing in butterflies.</title>
        <authorList>
            <person name="Li X."/>
            <person name="Fan D."/>
            <person name="Zhang W."/>
            <person name="Liu G."/>
            <person name="Zhang L."/>
            <person name="Zhao L."/>
            <person name="Fang X."/>
            <person name="Chen L."/>
            <person name="Dong Y."/>
            <person name="Chen Y."/>
            <person name="Ding Y."/>
            <person name="Zhao R."/>
            <person name="Feng M."/>
            <person name="Zhu Y."/>
            <person name="Feng Y."/>
            <person name="Jiang X."/>
            <person name="Zhu D."/>
            <person name="Xiang H."/>
            <person name="Feng X."/>
            <person name="Li S."/>
            <person name="Wang J."/>
            <person name="Zhang G."/>
            <person name="Kronforst M.R."/>
            <person name="Wang W."/>
        </authorList>
    </citation>
    <scope>NUCLEOTIDE SEQUENCE [LARGE SCALE GENOMIC DNA]</scope>
    <source>
        <strain evidence="1">Ya'a_city_454_Px</strain>
        <tissue evidence="1">Whole body</tissue>
    </source>
</reference>
<evidence type="ECO:0000313" key="2">
    <source>
        <dbReference type="Proteomes" id="UP000053268"/>
    </source>
</evidence>
<dbReference type="AlphaFoldDB" id="A0A194PDS0"/>